<evidence type="ECO:0000313" key="6">
    <source>
        <dbReference type="EMBL" id="AGH16707.1"/>
    </source>
</evidence>
<dbReference type="PANTHER" id="PTHR33370">
    <property type="entry name" value="TRANSLATION INITIATION FACTOR IF-1, CHLOROPLASTIC"/>
    <property type="match status" value="1"/>
</dbReference>
<dbReference type="HAMAP" id="MF_00075">
    <property type="entry name" value="IF_1"/>
    <property type="match status" value="1"/>
</dbReference>
<organism evidence="6 7">
    <name type="scientific">Candidatus Liberibacter asiaticus str. gxpsy</name>
    <dbReference type="NCBI Taxonomy" id="1174529"/>
    <lineage>
        <taxon>Bacteria</taxon>
        <taxon>Pseudomonadati</taxon>
        <taxon>Pseudomonadota</taxon>
        <taxon>Alphaproteobacteria</taxon>
        <taxon>Hyphomicrobiales</taxon>
        <taxon>Rhizobiaceae</taxon>
        <taxon>Liberibacter</taxon>
    </lineage>
</organism>
<keyword evidence="7" id="KW-1185">Reference proteome</keyword>
<keyword evidence="4" id="KW-0694">RNA-binding</keyword>
<reference evidence="6 7" key="1">
    <citation type="journal article" date="2013" name="Genome Announc.">
        <title>Complete Genome Sequence of a Chinese Strain of 'Candidatus Liberibacter asiaticus'.</title>
        <authorList>
            <person name="Lin H."/>
            <person name="Han C.S."/>
            <person name="Liu B."/>
            <person name="Lou B."/>
            <person name="Bai X."/>
            <person name="Deng C."/>
            <person name="Civerolo E.L."/>
            <person name="Gupta G."/>
        </authorList>
    </citation>
    <scope>NUCLEOTIDE SEQUENCE [LARGE SCALE GENOMIC DNA]</scope>
    <source>
        <strain evidence="7">gxpsy</strain>
    </source>
</reference>
<comment type="function">
    <text evidence="4">One of the essential components for the initiation of protein synthesis. Stabilizes the binding of IF-2 and IF-3 on the 30S subunit to which N-formylmethionyl-tRNA(fMet) subsequently binds. Helps modulate mRNA selection, yielding the 30S pre-initiation complex (PIC). Upon addition of the 50S ribosomal subunit IF-1, IF-2 and IF-3 are released leaving the mature 70S translation initiation complex.</text>
</comment>
<gene>
    <name evidence="4" type="primary">infA</name>
    <name evidence="6" type="ORF">WSI_01685</name>
</gene>
<dbReference type="PANTHER" id="PTHR33370:SF1">
    <property type="entry name" value="TRANSLATION INITIATION FACTOR IF-1, CHLOROPLASTIC"/>
    <property type="match status" value="1"/>
</dbReference>
<protein>
    <recommendedName>
        <fullName evidence="4">Translation initiation factor IF-1</fullName>
    </recommendedName>
</protein>
<evidence type="ECO:0000256" key="2">
    <source>
        <dbReference type="ARBA" id="ARBA00022540"/>
    </source>
</evidence>
<evidence type="ECO:0000313" key="7">
    <source>
        <dbReference type="Proteomes" id="UP000011820"/>
    </source>
</evidence>
<evidence type="ECO:0000256" key="1">
    <source>
        <dbReference type="ARBA" id="ARBA00010939"/>
    </source>
</evidence>
<sequence length="110" mass="12308">MPKEETLEFSGIVSELLPNANFRVKLITNDDDSSADCKLDSKVKSNFSESGSESGNDGVDPISYLDNAVVIAYTAGRMRKHRIRISLGDKVKVAMNPYDMTRARITYRFK</sequence>
<dbReference type="InterPro" id="IPR004368">
    <property type="entry name" value="TIF_IF1"/>
</dbReference>
<dbReference type="EMBL" id="CP004005">
    <property type="protein sequence ID" value="AGH16707.1"/>
    <property type="molecule type" value="Genomic_DNA"/>
</dbReference>
<keyword evidence="2 4" id="KW-0396">Initiation factor</keyword>
<keyword evidence="4" id="KW-0963">Cytoplasm</keyword>
<keyword evidence="3 4" id="KW-0648">Protein biosynthesis</keyword>
<accession>A0ABN4B2X6</accession>
<name>A0ABN4B2X6_LIBAS</name>
<dbReference type="InterPro" id="IPR012340">
    <property type="entry name" value="NA-bd_OB-fold"/>
</dbReference>
<comment type="similarity">
    <text evidence="1 4">Belongs to the IF-1 family.</text>
</comment>
<dbReference type="SUPFAM" id="SSF50249">
    <property type="entry name" value="Nucleic acid-binding proteins"/>
    <property type="match status" value="1"/>
</dbReference>
<keyword evidence="4" id="KW-0699">rRNA-binding</keyword>
<dbReference type="Proteomes" id="UP000011820">
    <property type="component" value="Chromosome"/>
</dbReference>
<evidence type="ECO:0000256" key="3">
    <source>
        <dbReference type="ARBA" id="ARBA00022917"/>
    </source>
</evidence>
<comment type="subcellular location">
    <subcellularLocation>
        <location evidence="4">Cytoplasm</location>
    </subcellularLocation>
</comment>
<proteinExistence type="inferred from homology"/>
<evidence type="ECO:0000259" key="5">
    <source>
        <dbReference type="PROSITE" id="PS50832"/>
    </source>
</evidence>
<dbReference type="GO" id="GO:0003743">
    <property type="term" value="F:translation initiation factor activity"/>
    <property type="evidence" value="ECO:0007669"/>
    <property type="project" value="UniProtKB-KW"/>
</dbReference>
<comment type="subunit">
    <text evidence="4">Component of the 30S ribosomal translation pre-initiation complex which assembles on the 30S ribosome in the order IF-2 and IF-3, IF-1 and N-formylmethionyl-tRNA(fMet); mRNA recruitment can occur at any time during PIC assembly.</text>
</comment>
<dbReference type="InterPro" id="IPR006196">
    <property type="entry name" value="RNA-binding_domain_S1_IF1"/>
</dbReference>
<feature type="domain" description="S1-like" evidence="5">
    <location>
        <begin position="66"/>
        <end position="110"/>
    </location>
</feature>
<dbReference type="PROSITE" id="PS50832">
    <property type="entry name" value="S1_IF1_TYPE"/>
    <property type="match status" value="1"/>
</dbReference>
<dbReference type="Pfam" id="PF01176">
    <property type="entry name" value="eIF-1a"/>
    <property type="match status" value="1"/>
</dbReference>
<dbReference type="Gene3D" id="2.40.50.140">
    <property type="entry name" value="Nucleic acid-binding proteins"/>
    <property type="match status" value="1"/>
</dbReference>
<evidence type="ECO:0000256" key="4">
    <source>
        <dbReference type="HAMAP-Rule" id="MF_00075"/>
    </source>
</evidence>